<dbReference type="SUPFAM" id="SSF75217">
    <property type="entry name" value="alpha/beta knot"/>
    <property type="match status" value="1"/>
</dbReference>
<reference evidence="12" key="1">
    <citation type="submission" date="2022-07" db="EMBL/GenBank/DDBJ databases">
        <title>Evaluation of T. orientalis genome assembly methods using nanopore sequencing and analysis of variation between genomes.</title>
        <authorList>
            <person name="Yam J."/>
            <person name="Micallef M.L."/>
            <person name="Liu M."/>
            <person name="Djordjevic S.P."/>
            <person name="Bogema D.R."/>
            <person name="Jenkins C."/>
        </authorList>
    </citation>
    <scope>NUCLEOTIDE SEQUENCE</scope>
    <source>
        <strain evidence="12">Fish Creek</strain>
    </source>
</reference>
<sequence>MNLILIKPSEIITSKEGLKVEIRDKTTISHLKNVLKVNEGKTLKVGVVNSVQDYAIVEKVEEGSITLRLSDKFKANPPLMEKPPIDLVVGIPRPKSLDKLLQYSSSLGVGNIDLICSSRVEKSYLISHKLTRESIEQSVLLGLQQGVDTLMPEVEIFQSLGEYERKFVSKKYALKLIAHPDSLDTLGSLKLNAHAKGPILVAIGPEGGWLDHELEYYNKLGFVQFKLTDRILRTEVAAVAILSQLTLLLNDATLRNGLAPAVR</sequence>
<evidence type="ECO:0000256" key="2">
    <source>
        <dbReference type="ARBA" id="ARBA00005528"/>
    </source>
</evidence>
<evidence type="ECO:0000256" key="3">
    <source>
        <dbReference type="ARBA" id="ARBA00012328"/>
    </source>
</evidence>
<evidence type="ECO:0000313" key="13">
    <source>
        <dbReference type="Proteomes" id="UP000244803"/>
    </source>
</evidence>
<feature type="domain" description="Ribosomal RNA small subunit methyltransferase E methyltransferase" evidence="11">
    <location>
        <begin position="81"/>
        <end position="245"/>
    </location>
</feature>
<dbReference type="AlphaFoldDB" id="A0A976SKV0"/>
<dbReference type="PIRSF" id="PIRSF015601">
    <property type="entry name" value="MTase_slr0722"/>
    <property type="match status" value="1"/>
</dbReference>
<keyword evidence="7" id="KW-0808">Transferase</keyword>
<dbReference type="EC" id="2.1.1.193" evidence="3"/>
<evidence type="ECO:0000256" key="8">
    <source>
        <dbReference type="ARBA" id="ARBA00022691"/>
    </source>
</evidence>
<dbReference type="Pfam" id="PF04452">
    <property type="entry name" value="Methyltrans_RNA"/>
    <property type="match status" value="1"/>
</dbReference>
<dbReference type="InterPro" id="IPR029028">
    <property type="entry name" value="Alpha/beta_knot_MTases"/>
</dbReference>
<evidence type="ECO:0000256" key="4">
    <source>
        <dbReference type="ARBA" id="ARBA00022490"/>
    </source>
</evidence>
<dbReference type="CDD" id="cd18084">
    <property type="entry name" value="RsmE-like"/>
    <property type="match status" value="1"/>
</dbReference>
<comment type="subcellular location">
    <subcellularLocation>
        <location evidence="1">Cytoplasm</location>
    </subcellularLocation>
</comment>
<organism evidence="12 13">
    <name type="scientific">Theileria orientalis</name>
    <dbReference type="NCBI Taxonomy" id="68886"/>
    <lineage>
        <taxon>Eukaryota</taxon>
        <taxon>Sar</taxon>
        <taxon>Alveolata</taxon>
        <taxon>Apicomplexa</taxon>
        <taxon>Aconoidasida</taxon>
        <taxon>Piroplasmida</taxon>
        <taxon>Theileriidae</taxon>
        <taxon>Theileria</taxon>
    </lineage>
</organism>
<dbReference type="PANTHER" id="PTHR30027:SF3">
    <property type="entry name" value="16S RRNA (URACIL(1498)-N(3))-METHYLTRANSFERASE"/>
    <property type="match status" value="1"/>
</dbReference>
<name>A0A976SKV0_THEOR</name>
<dbReference type="GO" id="GO:0070475">
    <property type="term" value="P:rRNA base methylation"/>
    <property type="evidence" value="ECO:0007669"/>
    <property type="project" value="TreeGrafter"/>
</dbReference>
<dbReference type="InterPro" id="IPR046886">
    <property type="entry name" value="RsmE_MTase_dom"/>
</dbReference>
<comment type="function">
    <text evidence="9">Specifically methylates the N3 position of the uracil ring of uridine 1498 (m3U1498) in 16S rRNA. Acts on the fully assembled 30S ribosomal subunit.</text>
</comment>
<gene>
    <name evidence="12" type="ORF">MACJ_003945</name>
</gene>
<evidence type="ECO:0000256" key="6">
    <source>
        <dbReference type="ARBA" id="ARBA00022603"/>
    </source>
</evidence>
<keyword evidence="8" id="KW-0949">S-adenosyl-L-methionine</keyword>
<keyword evidence="6" id="KW-0489">Methyltransferase</keyword>
<evidence type="ECO:0000256" key="1">
    <source>
        <dbReference type="ARBA" id="ARBA00004496"/>
    </source>
</evidence>
<evidence type="ECO:0000256" key="9">
    <source>
        <dbReference type="ARBA" id="ARBA00025699"/>
    </source>
</evidence>
<dbReference type="PANTHER" id="PTHR30027">
    <property type="entry name" value="RIBOSOMAL RNA SMALL SUBUNIT METHYLTRANSFERASE E"/>
    <property type="match status" value="1"/>
</dbReference>
<protein>
    <recommendedName>
        <fullName evidence="3">16S rRNA (uracil(1498)-N(3))-methyltransferase</fullName>
        <ecNumber evidence="3">2.1.1.193</ecNumber>
    </recommendedName>
</protein>
<evidence type="ECO:0000313" key="12">
    <source>
        <dbReference type="EMBL" id="UVC54403.1"/>
    </source>
</evidence>
<dbReference type="EMBL" id="CP056067">
    <property type="protein sequence ID" value="UVC54403.1"/>
    <property type="molecule type" value="Genomic_DNA"/>
</dbReference>
<dbReference type="Gene3D" id="3.40.1280.10">
    <property type="match status" value="1"/>
</dbReference>
<dbReference type="GO" id="GO:0070042">
    <property type="term" value="F:rRNA (uridine-N3-)-methyltransferase activity"/>
    <property type="evidence" value="ECO:0007669"/>
    <property type="project" value="TreeGrafter"/>
</dbReference>
<dbReference type="GO" id="GO:0005737">
    <property type="term" value="C:cytoplasm"/>
    <property type="evidence" value="ECO:0007669"/>
    <property type="project" value="UniProtKB-SubCell"/>
</dbReference>
<evidence type="ECO:0000256" key="10">
    <source>
        <dbReference type="ARBA" id="ARBA00047944"/>
    </source>
</evidence>
<dbReference type="NCBIfam" id="TIGR00046">
    <property type="entry name" value="RsmE family RNA methyltransferase"/>
    <property type="match status" value="1"/>
</dbReference>
<evidence type="ECO:0000256" key="5">
    <source>
        <dbReference type="ARBA" id="ARBA00022552"/>
    </source>
</evidence>
<keyword evidence="4" id="KW-0963">Cytoplasm</keyword>
<comment type="catalytic activity">
    <reaction evidence="10">
        <text>uridine(1498) in 16S rRNA + S-adenosyl-L-methionine = N(3)-methyluridine(1498) in 16S rRNA + S-adenosyl-L-homocysteine + H(+)</text>
        <dbReference type="Rhea" id="RHEA:42920"/>
        <dbReference type="Rhea" id="RHEA-COMP:10283"/>
        <dbReference type="Rhea" id="RHEA-COMP:10284"/>
        <dbReference type="ChEBI" id="CHEBI:15378"/>
        <dbReference type="ChEBI" id="CHEBI:57856"/>
        <dbReference type="ChEBI" id="CHEBI:59789"/>
        <dbReference type="ChEBI" id="CHEBI:65315"/>
        <dbReference type="ChEBI" id="CHEBI:74502"/>
        <dbReference type="EC" id="2.1.1.193"/>
    </reaction>
</comment>
<dbReference type="InterPro" id="IPR006700">
    <property type="entry name" value="RsmE"/>
</dbReference>
<keyword evidence="5" id="KW-0698">rRNA processing</keyword>
<evidence type="ECO:0000256" key="7">
    <source>
        <dbReference type="ARBA" id="ARBA00022679"/>
    </source>
</evidence>
<dbReference type="Proteomes" id="UP000244803">
    <property type="component" value="Chromosome 4"/>
</dbReference>
<evidence type="ECO:0000259" key="11">
    <source>
        <dbReference type="Pfam" id="PF04452"/>
    </source>
</evidence>
<dbReference type="InterPro" id="IPR029026">
    <property type="entry name" value="tRNA_m1G_MTases_N"/>
</dbReference>
<comment type="similarity">
    <text evidence="2">Belongs to the RNA methyltransferase RsmE family.</text>
</comment>
<proteinExistence type="inferred from homology"/>
<accession>A0A976SKV0</accession>